<dbReference type="GO" id="GO:0051536">
    <property type="term" value="F:iron-sulfur cluster binding"/>
    <property type="evidence" value="ECO:0007669"/>
    <property type="project" value="InterPro"/>
</dbReference>
<dbReference type="SUPFAM" id="SSF54292">
    <property type="entry name" value="2Fe-2S ferredoxin-like"/>
    <property type="match status" value="1"/>
</dbReference>
<dbReference type="AlphaFoldDB" id="A0A158M3H8"/>
<comment type="caution">
    <text evidence="2">The sequence shown here is derived from an EMBL/GenBank/DDBJ whole genome shotgun (WGS) entry which is preliminary data.</text>
</comment>
<protein>
    <submittedName>
        <fullName evidence="2">2Fe-2S iron-sulfur cluster-binding domain protein</fullName>
    </submittedName>
</protein>
<accession>A0A158M3H8</accession>
<gene>
    <name evidence="2" type="ORF">L497_2576</name>
</gene>
<dbReference type="PATRIC" id="fig|1331206.3.peg.1721"/>
<evidence type="ECO:0000313" key="2">
    <source>
        <dbReference type="EMBL" id="KAK91023.1"/>
    </source>
</evidence>
<dbReference type="InterPro" id="IPR042204">
    <property type="entry name" value="2Fe-2S-bd_N"/>
</dbReference>
<proteinExistence type="predicted"/>
<dbReference type="EMBL" id="JFZZ01000065">
    <property type="protein sequence ID" value="KAK91023.1"/>
    <property type="molecule type" value="Genomic_DNA"/>
</dbReference>
<reference evidence="2 3" key="1">
    <citation type="submission" date="2014-03" db="EMBL/GenBank/DDBJ databases">
        <title>Genome sequence of Bordetella holmseii.</title>
        <authorList>
            <person name="Harvill E."/>
            <person name="Goodfield L.L."/>
            <person name="Ivanov Y."/>
            <person name="Meyer J.A."/>
            <person name="Newth C."/>
            <person name="Cassiday P."/>
            <person name="Tondella M.L."/>
            <person name="Liao P."/>
            <person name="Zimmerman J."/>
            <person name="Meert K."/>
            <person name="Wessel D."/>
            <person name="Berger J."/>
            <person name="Dean J.M."/>
            <person name="Holubkov R."/>
            <person name="Burr J."/>
            <person name="Liu T."/>
            <person name="Brinkac L.M."/>
            <person name="Sanka R."/>
            <person name="Kim M."/>
            <person name="Losada L."/>
        </authorList>
    </citation>
    <scope>NUCLEOTIDE SEQUENCE [LARGE SCALE GENOMIC DNA]</scope>
    <source>
        <strain evidence="2 3">CDC-H585-BH</strain>
    </source>
</reference>
<dbReference type="RefSeq" id="WP_005016292.1">
    <property type="nucleotide sequence ID" value="NZ_JFZZ01000065.1"/>
</dbReference>
<name>A0A158M3H8_9BORD</name>
<organism evidence="2 3">
    <name type="scientific">Bordetella holmesii CDC-H585-BH</name>
    <dbReference type="NCBI Taxonomy" id="1331206"/>
    <lineage>
        <taxon>Bacteria</taxon>
        <taxon>Pseudomonadati</taxon>
        <taxon>Pseudomonadota</taxon>
        <taxon>Betaproteobacteria</taxon>
        <taxon>Burkholderiales</taxon>
        <taxon>Alcaligenaceae</taxon>
        <taxon>Bordetella</taxon>
    </lineage>
</organism>
<evidence type="ECO:0000313" key="3">
    <source>
        <dbReference type="Proteomes" id="UP000026682"/>
    </source>
</evidence>
<dbReference type="GeneID" id="93118699"/>
<dbReference type="STRING" id="35814.BBB42_15845"/>
<sequence>MFRKLHESGAASLTLTIDGEPVTAEAGESVAAVLLRQTTPASRSTPVNESPRAPYCMMGVCFECLAIIDGVASTQSCMVPVREGMRVERQHGKRSVQA</sequence>
<evidence type="ECO:0000256" key="1">
    <source>
        <dbReference type="ARBA" id="ARBA00023002"/>
    </source>
</evidence>
<keyword evidence="1" id="KW-0560">Oxidoreductase</keyword>
<dbReference type="InterPro" id="IPR036010">
    <property type="entry name" value="2Fe-2S_ferredoxin-like_sf"/>
</dbReference>
<dbReference type="Gene3D" id="3.10.20.440">
    <property type="entry name" value="2Fe-2S iron-sulphur cluster binding domain, sarcosine oxidase, alpha subunit, N-terminal domain"/>
    <property type="match status" value="1"/>
</dbReference>
<dbReference type="Pfam" id="PF13510">
    <property type="entry name" value="Fer2_4"/>
    <property type="match status" value="1"/>
</dbReference>
<dbReference type="Proteomes" id="UP000026682">
    <property type="component" value="Unassembled WGS sequence"/>
</dbReference>
<dbReference type="GO" id="GO:0016491">
    <property type="term" value="F:oxidoreductase activity"/>
    <property type="evidence" value="ECO:0007669"/>
    <property type="project" value="UniProtKB-KW"/>
</dbReference>